<evidence type="ECO:0000313" key="2">
    <source>
        <dbReference type="Proteomes" id="UP000245124"/>
    </source>
</evidence>
<organism evidence="1 2">
    <name type="scientific">Nostoc commune NIES-4072</name>
    <dbReference type="NCBI Taxonomy" id="2005467"/>
    <lineage>
        <taxon>Bacteria</taxon>
        <taxon>Bacillati</taxon>
        <taxon>Cyanobacteriota</taxon>
        <taxon>Cyanophyceae</taxon>
        <taxon>Nostocales</taxon>
        <taxon>Nostocaceae</taxon>
        <taxon>Nostoc</taxon>
    </lineage>
</organism>
<sequence>MSTTPAAILDVALQKAEASIAQPIVTNPSIAEKIDYVSRYVGNRAVVRLLLACSLAAIHRGNVDIRKPYTEIGTPDAYSGRYYDESYITAFINKHELPCNPTTAFLTPALRNRNITLTPAVNLVGRPPKLYEAALQLLDDVHQGRITAEELLAQTIRCLIIARNEKRQRMETLLADLKKSEDAIPLSAEEIITLLKQHLACRGSSRLPVLIVAAAYQVAEQYIGERFLPLESHNAADEQTGALGDLEITLVDDEKVITSYEMKTRRVTLADIDRALQKINSTGKRVDNYIFITTDAIEEGIQEYASIMYDRTDGIEIVVLDCISFVRHFLHLFHRLRSQFLSAYQQLVLTEPDSAVSQPLKEAFLALRQAAESAREF</sequence>
<accession>A0A2R5G1A5</accession>
<dbReference type="Pfam" id="PF09566">
    <property type="entry name" value="RE_SacI"/>
    <property type="match status" value="1"/>
</dbReference>
<keyword evidence="1" id="KW-0808">Transferase</keyword>
<keyword evidence="2" id="KW-1185">Reference proteome</keyword>
<reference evidence="1 2" key="1">
    <citation type="submission" date="2017-06" db="EMBL/GenBank/DDBJ databases">
        <title>Genome sequencing of cyanobaciteial culture collection at National Institute for Environmental Studies (NIES).</title>
        <authorList>
            <person name="Hirose Y."/>
            <person name="Shimura Y."/>
            <person name="Fujisawa T."/>
            <person name="Nakamura Y."/>
            <person name="Kawachi M."/>
        </authorList>
    </citation>
    <scope>NUCLEOTIDE SEQUENCE [LARGE SCALE GENOMIC DNA]</scope>
    <source>
        <strain evidence="1 2">NIES-4072</strain>
    </source>
</reference>
<dbReference type="AlphaFoldDB" id="A0A2R5G1A5"/>
<proteinExistence type="predicted"/>
<dbReference type="EMBL" id="BDUD01000001">
    <property type="protein sequence ID" value="GBG22263.1"/>
    <property type="molecule type" value="Genomic_DNA"/>
</dbReference>
<evidence type="ECO:0000313" key="1">
    <source>
        <dbReference type="EMBL" id="GBG22263.1"/>
    </source>
</evidence>
<protein>
    <submittedName>
        <fullName evidence="1">D12 class N6 adenine-specific DNA methyltransferase</fullName>
    </submittedName>
</protein>
<comment type="caution">
    <text evidence="1">The sequence shown here is derived from an EMBL/GenBank/DDBJ whole genome shotgun (WGS) entry which is preliminary data.</text>
</comment>
<dbReference type="InterPro" id="IPR019066">
    <property type="entry name" value="Restrct_endonuc_II_SacI"/>
</dbReference>
<keyword evidence="1" id="KW-0489">Methyltransferase</keyword>
<dbReference type="OrthoDB" id="569625at2"/>
<dbReference type="GO" id="GO:0032259">
    <property type="term" value="P:methylation"/>
    <property type="evidence" value="ECO:0007669"/>
    <property type="project" value="UniProtKB-KW"/>
</dbReference>
<dbReference type="RefSeq" id="WP_109012024.1">
    <property type="nucleotide sequence ID" value="NZ_BDUD01000001.1"/>
</dbReference>
<dbReference type="GO" id="GO:0008168">
    <property type="term" value="F:methyltransferase activity"/>
    <property type="evidence" value="ECO:0007669"/>
    <property type="project" value="UniProtKB-KW"/>
</dbReference>
<name>A0A2R5G1A5_NOSCO</name>
<gene>
    <name evidence="1" type="ORF">NIES4072_59710</name>
</gene>
<dbReference type="Proteomes" id="UP000245124">
    <property type="component" value="Unassembled WGS sequence"/>
</dbReference>